<organism evidence="1 2">
    <name type="scientific">Zostera marina</name>
    <name type="common">Eelgrass</name>
    <dbReference type="NCBI Taxonomy" id="29655"/>
    <lineage>
        <taxon>Eukaryota</taxon>
        <taxon>Viridiplantae</taxon>
        <taxon>Streptophyta</taxon>
        <taxon>Embryophyta</taxon>
        <taxon>Tracheophyta</taxon>
        <taxon>Spermatophyta</taxon>
        <taxon>Magnoliopsida</taxon>
        <taxon>Liliopsida</taxon>
        <taxon>Zosteraceae</taxon>
        <taxon>Zostera</taxon>
    </lineage>
</organism>
<dbReference type="AlphaFoldDB" id="A0A0K9P1R7"/>
<reference evidence="2" key="1">
    <citation type="journal article" date="2016" name="Nature">
        <title>The genome of the seagrass Zostera marina reveals angiosperm adaptation to the sea.</title>
        <authorList>
            <person name="Olsen J.L."/>
            <person name="Rouze P."/>
            <person name="Verhelst B."/>
            <person name="Lin Y.-C."/>
            <person name="Bayer T."/>
            <person name="Collen J."/>
            <person name="Dattolo E."/>
            <person name="De Paoli E."/>
            <person name="Dittami S."/>
            <person name="Maumus F."/>
            <person name="Michel G."/>
            <person name="Kersting A."/>
            <person name="Lauritano C."/>
            <person name="Lohaus R."/>
            <person name="Toepel M."/>
            <person name="Tonon T."/>
            <person name="Vanneste K."/>
            <person name="Amirebrahimi M."/>
            <person name="Brakel J."/>
            <person name="Bostroem C."/>
            <person name="Chovatia M."/>
            <person name="Grimwood J."/>
            <person name="Jenkins J.W."/>
            <person name="Jueterbock A."/>
            <person name="Mraz A."/>
            <person name="Stam W.T."/>
            <person name="Tice H."/>
            <person name="Bornberg-Bauer E."/>
            <person name="Green P.J."/>
            <person name="Pearson G.A."/>
            <person name="Procaccini G."/>
            <person name="Duarte C.M."/>
            <person name="Schmutz J."/>
            <person name="Reusch T.B.H."/>
            <person name="Van de Peer Y."/>
        </authorList>
    </citation>
    <scope>NUCLEOTIDE SEQUENCE [LARGE SCALE GENOMIC DNA]</scope>
    <source>
        <strain evidence="2">cv. Finnish</strain>
    </source>
</reference>
<keyword evidence="2" id="KW-1185">Reference proteome</keyword>
<proteinExistence type="predicted"/>
<evidence type="ECO:0000313" key="1">
    <source>
        <dbReference type="EMBL" id="KMZ62135.1"/>
    </source>
</evidence>
<sequence length="67" mass="7876">MLSISISHIFLWEHPTLFRVKSPRNHYIFQRFKGIPKKKNRTIASLSNNEVSEFPLSYKSYGPLPEV</sequence>
<evidence type="ECO:0000313" key="2">
    <source>
        <dbReference type="Proteomes" id="UP000036987"/>
    </source>
</evidence>
<dbReference type="EMBL" id="LFYR01001410">
    <property type="protein sequence ID" value="KMZ62135.1"/>
    <property type="molecule type" value="Genomic_DNA"/>
</dbReference>
<name>A0A0K9P1R7_ZOSMR</name>
<dbReference type="Proteomes" id="UP000036987">
    <property type="component" value="Unassembled WGS sequence"/>
</dbReference>
<gene>
    <name evidence="1" type="ORF">ZOSMA_48G00550</name>
</gene>
<accession>A0A0K9P1R7</accession>
<protein>
    <submittedName>
        <fullName evidence="1">Uncharacterized protein</fullName>
    </submittedName>
</protein>
<comment type="caution">
    <text evidence="1">The sequence shown here is derived from an EMBL/GenBank/DDBJ whole genome shotgun (WGS) entry which is preliminary data.</text>
</comment>